<dbReference type="EMBL" id="JACSIT010000141">
    <property type="protein sequence ID" value="MBC6995768.1"/>
    <property type="molecule type" value="Genomic_DNA"/>
</dbReference>
<evidence type="ECO:0000313" key="2">
    <source>
        <dbReference type="Proteomes" id="UP000650081"/>
    </source>
</evidence>
<proteinExistence type="predicted"/>
<dbReference type="InterPro" id="IPR011060">
    <property type="entry name" value="RibuloseP-bd_barrel"/>
</dbReference>
<dbReference type="SUPFAM" id="SSF51366">
    <property type="entry name" value="Ribulose-phoshate binding barrel"/>
    <property type="match status" value="1"/>
</dbReference>
<dbReference type="InterPro" id="IPR013785">
    <property type="entry name" value="Aldolase_TIM"/>
</dbReference>
<dbReference type="Proteomes" id="UP000650081">
    <property type="component" value="Unassembled WGS sequence"/>
</dbReference>
<keyword evidence="2" id="KW-1185">Reference proteome</keyword>
<accession>A0A923PKF2</accession>
<dbReference type="RefSeq" id="WP_187467790.1">
    <property type="nucleotide sequence ID" value="NZ_JACSIT010000141.1"/>
</dbReference>
<comment type="caution">
    <text evidence="1">The sequence shown here is derived from an EMBL/GenBank/DDBJ whole genome shotgun (WGS) entry which is preliminary data.</text>
</comment>
<sequence>MLAAKVFAAGITHLTDARYFAAWDVDYLAFPLGEDLPDAIGWEQFNVLREWVEGPAIVAELGVRTEVAPWAETLLAAGVNIALLPATAPAAAPQLLHAAGMKVFLHLPVAGYESADDVRENLRQHPTAASVILDFEAGGITWQDLAAGHPFGLPELRELLAQRPCYLQIDLGGEDPKTIVRDFAPAGLAVRGSSEEKVGYKSFDDLDGLFEGLEIFE</sequence>
<name>A0A923PKF2_9BACT</name>
<evidence type="ECO:0000313" key="1">
    <source>
        <dbReference type="EMBL" id="MBC6995768.1"/>
    </source>
</evidence>
<evidence type="ECO:0008006" key="3">
    <source>
        <dbReference type="Google" id="ProtNLM"/>
    </source>
</evidence>
<organism evidence="1 2">
    <name type="scientific">Neolewinella lacunae</name>
    <dbReference type="NCBI Taxonomy" id="1517758"/>
    <lineage>
        <taxon>Bacteria</taxon>
        <taxon>Pseudomonadati</taxon>
        <taxon>Bacteroidota</taxon>
        <taxon>Saprospiria</taxon>
        <taxon>Saprospirales</taxon>
        <taxon>Lewinellaceae</taxon>
        <taxon>Neolewinella</taxon>
    </lineage>
</organism>
<protein>
    <recommendedName>
        <fullName evidence="3">Phosphoribosylanthranilate isomerase</fullName>
    </recommendedName>
</protein>
<gene>
    <name evidence="1" type="ORF">H9S92_16500</name>
</gene>
<dbReference type="AlphaFoldDB" id="A0A923PKF2"/>
<reference evidence="1" key="1">
    <citation type="submission" date="2020-08" db="EMBL/GenBank/DDBJ databases">
        <title>Lewinella bacteria from marine environments.</title>
        <authorList>
            <person name="Zhong Y."/>
        </authorList>
    </citation>
    <scope>NUCLEOTIDE SEQUENCE</scope>
    <source>
        <strain evidence="1">KCTC 42187</strain>
    </source>
</reference>
<dbReference type="Gene3D" id="3.20.20.70">
    <property type="entry name" value="Aldolase class I"/>
    <property type="match status" value="1"/>
</dbReference>